<dbReference type="EMBL" id="CP040396">
    <property type="protein sequence ID" value="QCT02826.1"/>
    <property type="molecule type" value="Genomic_DNA"/>
</dbReference>
<evidence type="ECO:0008006" key="5">
    <source>
        <dbReference type="Google" id="ProtNLM"/>
    </source>
</evidence>
<sequence length="398" mass="45536">MQRKKSKYIVIMLTVVIIAAGIVTINIANKNDKPTSNQQATPSEIAEKKPPQSITATASSPPAVQQYKLKSESFVSTFVAPSYISDSFIAFEKDISEKATSYIDTFSLTTKQLKNIYQTPNKEIINSLVGVEDKLFWVEYSRDQEKDKSWEIKSLDLKTNQKKTLFSGASEDNIEPPILRVFDDQVTWIEKTIKDHIVYSSAMLYKPITNDFVKVATSELNEQGKHRKGIYMAIQRPVPDGMLVQQSVFKTVGDTTDKSYEIVFYPYDQSKPITLRQSQQGMVDFTADQKWFVWSEIGKLSVADRKTGEIRYVIEAKDKDLTIDSPFIRDNHLYYRYSMYQIFDVDLTTGKTSELSEYRLSTSKIFNTSDYLGYSYMDAKNNNGEVEFEIISPINQTN</sequence>
<dbReference type="AlphaFoldDB" id="A0A4P8XJL4"/>
<evidence type="ECO:0000256" key="1">
    <source>
        <dbReference type="SAM" id="MobiDB-lite"/>
    </source>
</evidence>
<accession>A0A4P8XJL4</accession>
<protein>
    <recommendedName>
        <fullName evidence="5">DUF5050 domain-containing protein</fullName>
    </recommendedName>
</protein>
<organism evidence="3 4">
    <name type="scientific">Paenibacillus algicola</name>
    <dbReference type="NCBI Taxonomy" id="2565926"/>
    <lineage>
        <taxon>Bacteria</taxon>
        <taxon>Bacillati</taxon>
        <taxon>Bacillota</taxon>
        <taxon>Bacilli</taxon>
        <taxon>Bacillales</taxon>
        <taxon>Paenibacillaceae</taxon>
        <taxon>Paenibacillus</taxon>
    </lineage>
</organism>
<feature type="region of interest" description="Disordered" evidence="1">
    <location>
        <begin position="31"/>
        <end position="60"/>
    </location>
</feature>
<gene>
    <name evidence="3" type="ORF">E6C60_2111</name>
</gene>
<name>A0A4P8XJL4_9BACL</name>
<dbReference type="OrthoDB" id="2466780at2"/>
<dbReference type="Proteomes" id="UP000300879">
    <property type="component" value="Chromosome"/>
</dbReference>
<keyword evidence="2" id="KW-1133">Transmembrane helix</keyword>
<dbReference type="SUPFAM" id="SSF69304">
    <property type="entry name" value="Tricorn protease N-terminal domain"/>
    <property type="match status" value="1"/>
</dbReference>
<reference evidence="3 4" key="1">
    <citation type="submission" date="2019-05" db="EMBL/GenBank/DDBJ databases">
        <authorList>
            <person name="Chen C."/>
        </authorList>
    </citation>
    <scope>NUCLEOTIDE SEQUENCE [LARGE SCALE GENOMIC DNA]</scope>
    <source>
        <strain evidence="3 4">HB172198</strain>
    </source>
</reference>
<evidence type="ECO:0000313" key="3">
    <source>
        <dbReference type="EMBL" id="QCT02826.1"/>
    </source>
</evidence>
<keyword evidence="2" id="KW-0812">Transmembrane</keyword>
<proteinExistence type="predicted"/>
<dbReference type="KEGG" id="palo:E6C60_2111"/>
<keyword evidence="2" id="KW-0472">Membrane</keyword>
<keyword evidence="4" id="KW-1185">Reference proteome</keyword>
<evidence type="ECO:0000313" key="4">
    <source>
        <dbReference type="Proteomes" id="UP000300879"/>
    </source>
</evidence>
<evidence type="ECO:0000256" key="2">
    <source>
        <dbReference type="SAM" id="Phobius"/>
    </source>
</evidence>
<feature type="transmembrane region" description="Helical" evidence="2">
    <location>
        <begin position="7"/>
        <end position="28"/>
    </location>
</feature>